<dbReference type="PANTHER" id="PTHR33406">
    <property type="entry name" value="MEMBRANE PROTEIN MJ1562-RELATED"/>
    <property type="match status" value="1"/>
</dbReference>
<feature type="transmembrane region" description="Helical" evidence="7">
    <location>
        <begin position="323"/>
        <end position="343"/>
    </location>
</feature>
<dbReference type="Gene3D" id="1.20.1640.10">
    <property type="entry name" value="Multidrug efflux transporter AcrB transmembrane domain"/>
    <property type="match status" value="1"/>
</dbReference>
<gene>
    <name evidence="9" type="ORF">RFI_17654</name>
</gene>
<name>X6N0H6_RETFI</name>
<dbReference type="GO" id="GO:0005886">
    <property type="term" value="C:plasma membrane"/>
    <property type="evidence" value="ECO:0007669"/>
    <property type="project" value="UniProtKB-SubCell"/>
</dbReference>
<dbReference type="AlphaFoldDB" id="X6N0H6"/>
<feature type="transmembrane region" description="Helical" evidence="7">
    <location>
        <begin position="64"/>
        <end position="85"/>
    </location>
</feature>
<proteinExistence type="inferred from homology"/>
<dbReference type="InterPro" id="IPR004869">
    <property type="entry name" value="MMPL_dom"/>
</dbReference>
<dbReference type="Pfam" id="PF03176">
    <property type="entry name" value="MMPL"/>
    <property type="match status" value="1"/>
</dbReference>
<keyword evidence="5 7" id="KW-1133">Transmembrane helix</keyword>
<comment type="similarity">
    <text evidence="2">Belongs to the resistance-nodulation-cell division (RND) (TC 2.A.6) family. MmpL subfamily.</text>
</comment>
<keyword evidence="10" id="KW-1185">Reference proteome</keyword>
<evidence type="ECO:0000256" key="4">
    <source>
        <dbReference type="ARBA" id="ARBA00022692"/>
    </source>
</evidence>
<feature type="non-terminal residue" evidence="9">
    <location>
        <position position="1"/>
    </location>
</feature>
<protein>
    <recommendedName>
        <fullName evidence="8">SSD domain-containing protein</fullName>
    </recommendedName>
</protein>
<feature type="transmembrane region" description="Helical" evidence="7">
    <location>
        <begin position="135"/>
        <end position="162"/>
    </location>
</feature>
<evidence type="ECO:0000259" key="8">
    <source>
        <dbReference type="PROSITE" id="PS50156"/>
    </source>
</evidence>
<feature type="non-terminal residue" evidence="9">
    <location>
        <position position="349"/>
    </location>
</feature>
<dbReference type="SUPFAM" id="SSF82866">
    <property type="entry name" value="Multidrug efflux transporter AcrB transmembrane domain"/>
    <property type="match status" value="1"/>
</dbReference>
<accession>X6N0H6</accession>
<dbReference type="InterPro" id="IPR000731">
    <property type="entry name" value="SSD"/>
</dbReference>
<dbReference type="PANTHER" id="PTHR33406:SF6">
    <property type="entry name" value="MEMBRANE PROTEIN YDGH-RELATED"/>
    <property type="match status" value="1"/>
</dbReference>
<evidence type="ECO:0000256" key="2">
    <source>
        <dbReference type="ARBA" id="ARBA00010157"/>
    </source>
</evidence>
<evidence type="ECO:0000313" key="10">
    <source>
        <dbReference type="Proteomes" id="UP000023152"/>
    </source>
</evidence>
<dbReference type="InterPro" id="IPR050545">
    <property type="entry name" value="Mycobact_MmpL"/>
</dbReference>
<dbReference type="Proteomes" id="UP000023152">
    <property type="component" value="Unassembled WGS sequence"/>
</dbReference>
<evidence type="ECO:0000256" key="3">
    <source>
        <dbReference type="ARBA" id="ARBA00022475"/>
    </source>
</evidence>
<keyword evidence="3" id="KW-1003">Cell membrane</keyword>
<evidence type="ECO:0000256" key="5">
    <source>
        <dbReference type="ARBA" id="ARBA00022989"/>
    </source>
</evidence>
<evidence type="ECO:0000256" key="6">
    <source>
        <dbReference type="ARBA" id="ARBA00023136"/>
    </source>
</evidence>
<comment type="subcellular location">
    <subcellularLocation>
        <location evidence="1">Cell membrane</location>
        <topology evidence="1">Multi-pass membrane protein</topology>
    </subcellularLocation>
</comment>
<dbReference type="EMBL" id="ASPP01013507">
    <property type="protein sequence ID" value="ETO19576.1"/>
    <property type="molecule type" value="Genomic_DNA"/>
</dbReference>
<dbReference type="OrthoDB" id="438641at2759"/>
<dbReference type="PROSITE" id="PS50156">
    <property type="entry name" value="SSD"/>
    <property type="match status" value="1"/>
</dbReference>
<reference evidence="9 10" key="1">
    <citation type="journal article" date="2013" name="Curr. Biol.">
        <title>The Genome of the Foraminiferan Reticulomyxa filosa.</title>
        <authorList>
            <person name="Glockner G."/>
            <person name="Hulsmann N."/>
            <person name="Schleicher M."/>
            <person name="Noegel A.A."/>
            <person name="Eichinger L."/>
            <person name="Gallinger C."/>
            <person name="Pawlowski J."/>
            <person name="Sierra R."/>
            <person name="Euteneuer U."/>
            <person name="Pillet L."/>
            <person name="Moustafa A."/>
            <person name="Platzer M."/>
            <person name="Groth M."/>
            <person name="Szafranski K."/>
            <person name="Schliwa M."/>
        </authorList>
    </citation>
    <scope>NUCLEOTIDE SEQUENCE [LARGE SCALE GENOMIC DNA]</scope>
</reference>
<sequence>DTLLEIERIDMISVPLALVVLLFIVRSWRVLFIPLFCVGSTIFVSFAMMYGLTHLPGVTKAPSFVPSMMEAIAVAMNIDYSLFILSRFRDECFRGWSIEQSVYISMSTAGHVVFMSGWTLLLCFVGMAAFPDDSIYMSGIACALVLFIAMAVNLTFTPAILLTFPKFFSTFQICPCWTKRHQFSKMTPISSESRNYSLLDPSGNISILGVGASTPSALSIQYNQVGEDLDNPKILSSAPSNVYGDALLLLLPAHHGGAPASTRPSRSSLLSIFSHSSTTDSQYHLVKRALEQSNIQRRNQHETETMKKSYWYQMAKLVVRKPVAACILVFLLALTIPIGIQVLHLKGNQ</sequence>
<comment type="caution">
    <text evidence="9">The sequence shown here is derived from an EMBL/GenBank/DDBJ whole genome shotgun (WGS) entry which is preliminary data.</text>
</comment>
<evidence type="ECO:0000256" key="7">
    <source>
        <dbReference type="SAM" id="Phobius"/>
    </source>
</evidence>
<feature type="transmembrane region" description="Helical" evidence="7">
    <location>
        <begin position="106"/>
        <end position="129"/>
    </location>
</feature>
<evidence type="ECO:0000313" key="9">
    <source>
        <dbReference type="EMBL" id="ETO19576.1"/>
    </source>
</evidence>
<keyword evidence="6 7" id="KW-0472">Membrane</keyword>
<feature type="transmembrane region" description="Helical" evidence="7">
    <location>
        <begin position="32"/>
        <end position="52"/>
    </location>
</feature>
<feature type="transmembrane region" description="Helical" evidence="7">
    <location>
        <begin position="6"/>
        <end position="25"/>
    </location>
</feature>
<organism evidence="9 10">
    <name type="scientific">Reticulomyxa filosa</name>
    <dbReference type="NCBI Taxonomy" id="46433"/>
    <lineage>
        <taxon>Eukaryota</taxon>
        <taxon>Sar</taxon>
        <taxon>Rhizaria</taxon>
        <taxon>Retaria</taxon>
        <taxon>Foraminifera</taxon>
        <taxon>Monothalamids</taxon>
        <taxon>Reticulomyxidae</taxon>
        <taxon>Reticulomyxa</taxon>
    </lineage>
</organism>
<keyword evidence="4 7" id="KW-0812">Transmembrane</keyword>
<evidence type="ECO:0000256" key="1">
    <source>
        <dbReference type="ARBA" id="ARBA00004651"/>
    </source>
</evidence>
<feature type="domain" description="SSD" evidence="8">
    <location>
        <begin position="41"/>
        <end position="163"/>
    </location>
</feature>